<evidence type="ECO:0000256" key="4">
    <source>
        <dbReference type="ARBA" id="ARBA00038560"/>
    </source>
</evidence>
<dbReference type="Pfam" id="PF06429">
    <property type="entry name" value="Flg_bbr_C"/>
    <property type="match status" value="1"/>
</dbReference>
<feature type="domain" description="Flagellar hook protein FlgE/F/G-like D1" evidence="9">
    <location>
        <begin position="85"/>
        <end position="146"/>
    </location>
</feature>
<dbReference type="RefSeq" id="WP_120811854.1">
    <property type="nucleotide sequence ID" value="NZ_JAQQLB010000007.1"/>
</dbReference>
<reference evidence="10 11" key="1">
    <citation type="submission" date="2018-10" db="EMBL/GenBank/DDBJ databases">
        <title>Genomic Encyclopedia of Type Strains, Phase IV (KMG-IV): sequencing the most valuable type-strain genomes for metagenomic binning, comparative biology and taxonomic classification.</title>
        <authorList>
            <person name="Goeker M."/>
        </authorList>
    </citation>
    <scope>NUCLEOTIDE SEQUENCE [LARGE SCALE GENOMIC DNA]</scope>
    <source>
        <strain evidence="10 11">DSM 3303</strain>
    </source>
</reference>
<evidence type="ECO:0000259" key="8">
    <source>
        <dbReference type="Pfam" id="PF06429"/>
    </source>
</evidence>
<evidence type="ECO:0000313" key="10">
    <source>
        <dbReference type="EMBL" id="RKQ55572.1"/>
    </source>
</evidence>
<evidence type="ECO:0000256" key="2">
    <source>
        <dbReference type="ARBA" id="ARBA00009677"/>
    </source>
</evidence>
<dbReference type="Proteomes" id="UP000279384">
    <property type="component" value="Unassembled WGS sequence"/>
</dbReference>
<dbReference type="PANTHER" id="PTHR30435:SF18">
    <property type="entry name" value="FLAGELLAR BASAL-BODY ROD PROTEIN FLGF"/>
    <property type="match status" value="1"/>
</dbReference>
<dbReference type="SUPFAM" id="SSF117143">
    <property type="entry name" value="Flagellar hook protein flgE"/>
    <property type="match status" value="1"/>
</dbReference>
<dbReference type="Pfam" id="PF22692">
    <property type="entry name" value="LlgE_F_G_D1"/>
    <property type="match status" value="1"/>
</dbReference>
<evidence type="ECO:0000256" key="5">
    <source>
        <dbReference type="ARBA" id="ARBA00040228"/>
    </source>
</evidence>
<dbReference type="PANTHER" id="PTHR30435">
    <property type="entry name" value="FLAGELLAR PROTEIN"/>
    <property type="match status" value="1"/>
</dbReference>
<evidence type="ECO:0000259" key="7">
    <source>
        <dbReference type="Pfam" id="PF00460"/>
    </source>
</evidence>
<dbReference type="AlphaFoldDB" id="A0A495B3N6"/>
<evidence type="ECO:0000256" key="3">
    <source>
        <dbReference type="ARBA" id="ARBA00023143"/>
    </source>
</evidence>
<comment type="subcellular location">
    <subcellularLocation>
        <location evidence="1 6">Bacterial flagellum basal body</location>
    </subcellularLocation>
</comment>
<gene>
    <name evidence="10" type="ORF">C8E02_2959</name>
</gene>
<comment type="similarity">
    <text evidence="2 6">Belongs to the flagella basal body rod proteins family.</text>
</comment>
<comment type="caution">
    <text evidence="10">The sequence shown here is derived from an EMBL/GenBank/DDBJ whole genome shotgun (WGS) entry which is preliminary data.</text>
</comment>
<proteinExistence type="inferred from homology"/>
<evidence type="ECO:0000259" key="9">
    <source>
        <dbReference type="Pfam" id="PF22692"/>
    </source>
</evidence>
<dbReference type="GO" id="GO:0071978">
    <property type="term" value="P:bacterial-type flagellum-dependent swarming motility"/>
    <property type="evidence" value="ECO:0007669"/>
    <property type="project" value="TreeGrafter"/>
</dbReference>
<comment type="subunit">
    <text evidence="4 6">The basal body constitutes a major portion of the flagellar organelle and consists of five rings (E,L,P,S, and M) mounted on a central rod. The rod consists of about 26 subunits of FlgG in the distal portion, and FlgB, FlgC and FlgF are thought to build up the proximal portion of the rod with about 6 subunits each.</text>
</comment>
<evidence type="ECO:0000313" key="11">
    <source>
        <dbReference type="Proteomes" id="UP000279384"/>
    </source>
</evidence>
<dbReference type="InterPro" id="IPR020013">
    <property type="entry name" value="Flagellar_FlgE/F/G"/>
</dbReference>
<keyword evidence="10" id="KW-0966">Cell projection</keyword>
<dbReference type="Pfam" id="PF00460">
    <property type="entry name" value="Flg_bb_rod"/>
    <property type="match status" value="1"/>
</dbReference>
<keyword evidence="10" id="KW-0969">Cilium</keyword>
<dbReference type="NCBIfam" id="TIGR03506">
    <property type="entry name" value="FlgEFG_subfam"/>
    <property type="match status" value="1"/>
</dbReference>
<dbReference type="NCBIfam" id="NF009280">
    <property type="entry name" value="PRK12640.1"/>
    <property type="match status" value="1"/>
</dbReference>
<keyword evidence="10" id="KW-0282">Flagellum</keyword>
<evidence type="ECO:0000256" key="1">
    <source>
        <dbReference type="ARBA" id="ARBA00004117"/>
    </source>
</evidence>
<accession>A0A495B3N6</accession>
<dbReference type="InterPro" id="IPR001444">
    <property type="entry name" value="Flag_bb_rod_N"/>
</dbReference>
<organism evidence="10 11">
    <name type="scientific">Vogesella indigofera</name>
    <name type="common">Pseudomonas indigofera</name>
    <dbReference type="NCBI Taxonomy" id="45465"/>
    <lineage>
        <taxon>Bacteria</taxon>
        <taxon>Pseudomonadati</taxon>
        <taxon>Pseudomonadota</taxon>
        <taxon>Betaproteobacteria</taxon>
        <taxon>Neisseriales</taxon>
        <taxon>Chromobacteriaceae</taxon>
        <taxon>Vogesella</taxon>
    </lineage>
</organism>
<protein>
    <recommendedName>
        <fullName evidence="5 6">Flagellar basal-body rod protein FlgF</fullName>
    </recommendedName>
</protein>
<feature type="domain" description="Flagellar basal-body/hook protein C-terminal" evidence="8">
    <location>
        <begin position="198"/>
        <end position="242"/>
    </location>
</feature>
<evidence type="ECO:0000256" key="6">
    <source>
        <dbReference type="RuleBase" id="RU362116"/>
    </source>
</evidence>
<keyword evidence="3 6" id="KW-0975">Bacterial flagellum</keyword>
<dbReference type="GO" id="GO:0030694">
    <property type="term" value="C:bacterial-type flagellum basal body, rod"/>
    <property type="evidence" value="ECO:0007669"/>
    <property type="project" value="UniProtKB-UniRule"/>
</dbReference>
<dbReference type="InterPro" id="IPR053967">
    <property type="entry name" value="LlgE_F_G-like_D1"/>
</dbReference>
<dbReference type="InterPro" id="IPR037925">
    <property type="entry name" value="FlgE/F/G-like"/>
</dbReference>
<dbReference type="InterPro" id="IPR010930">
    <property type="entry name" value="Flg_bb/hook_C_dom"/>
</dbReference>
<sequence length="247" mass="26086">MDKVLYLAMNGAKHVAWQQATTSNNLANVHTNGFKADLASFRALRVIGDGAPTRTYQVDNTVGHDMSQGSLQLTGNESDFALATPGFFAVQAPGGGEAYTRDGGYIVDTEGVMRTRSGLAIQGEGGQIVVPPGSRITLGIDGTVSASASVGADRTVQVLGRIKLVNPGERAVYKGDDGLFRQHDGQDAPAAANVQLKSGFLEASNVNAVESLVQMISHSRHYDLNIKLMQTAEQNARQATELLSITG</sequence>
<feature type="domain" description="Flagellar basal body rod protein N-terminal" evidence="7">
    <location>
        <begin position="5"/>
        <end position="35"/>
    </location>
</feature>
<name>A0A495B3N6_VOGIN</name>
<dbReference type="EMBL" id="RBID01000017">
    <property type="protein sequence ID" value="RKQ55572.1"/>
    <property type="molecule type" value="Genomic_DNA"/>
</dbReference>